<evidence type="ECO:0000313" key="3">
    <source>
        <dbReference type="EMBL" id="ATS94338.1"/>
    </source>
</evidence>
<dbReference type="Proteomes" id="UP000196447">
    <property type="component" value="Unassembled WGS sequence"/>
</dbReference>
<reference evidence="2" key="2">
    <citation type="submission" date="2014-03" db="EMBL/GenBank/DDBJ databases">
        <title>Production of plasmid-encoding metallo-beta-lactamase NDM-1 in Klebsiella pneumoniae ATCC BAA-2146.</title>
        <authorList>
            <person name="Zhou D."/>
            <person name="Chen Z."/>
            <person name="Wang L."/>
            <person name="Ying Z."/>
            <person name="Yang H."/>
            <person name="Liu C."/>
            <person name="Wang J."/>
        </authorList>
    </citation>
    <scope>NUCLEOTIDE SEQUENCE</scope>
    <source>
        <strain evidence="2">ATCC BAA-2146</strain>
        <plasmid evidence="2">pNDM-US-2</plasmid>
    </source>
</reference>
<dbReference type="EMBL" id="UGKT01000001">
    <property type="protein sequence ID" value="STS99904.1"/>
    <property type="molecule type" value="Genomic_DNA"/>
</dbReference>
<dbReference type="GeneID" id="39515127"/>
<reference evidence="7" key="4">
    <citation type="submission" date="2017-05" db="EMBL/GenBank/DDBJ databases">
        <authorList>
            <person name="Song R."/>
            <person name="Chenine A.L."/>
            <person name="Ruprecht R.M."/>
        </authorList>
    </citation>
    <scope>NUCLEOTIDE SEQUENCE</scope>
    <source>
        <strain evidence="7">Klebsiella pneumoniae KLPN57</strain>
    </source>
</reference>
<dbReference type="EMBL" id="KJ187752">
    <property type="protein sequence ID" value="AJD77197.1"/>
    <property type="molecule type" value="Genomic_DNA"/>
</dbReference>
<dbReference type="RefSeq" id="WP_000532167.1">
    <property type="nucleotide sequence ID" value="NC_016976.1"/>
</dbReference>
<geneLocation type="plasmid" evidence="3">
    <name>unnamed</name>
</geneLocation>
<dbReference type="EMBL" id="VINI01000023">
    <property type="protein sequence ID" value="MSS33601.1"/>
    <property type="molecule type" value="Genomic_DNA"/>
</dbReference>
<protein>
    <submittedName>
        <fullName evidence="1">Uncharacterized protein</fullName>
    </submittedName>
</protein>
<reference evidence="8 10" key="6">
    <citation type="submission" date="2018-06" db="EMBL/GenBank/DDBJ databases">
        <authorList>
            <consortium name="Pathogen Informatics"/>
            <person name="Doyle S."/>
        </authorList>
    </citation>
    <scope>NUCLEOTIDE SEQUENCE [LARGE SCALE GENOMIC DNA]</scope>
    <source>
        <strain evidence="8 10">NCTC13443</strain>
    </source>
</reference>
<sequence length="65" mass="6626">MGRCTVEDAIQLLEGGTIVAVVPASSGPDTLVVSSIRLESGLTVQFSPPAAASVSVQLAELDDEQ</sequence>
<evidence type="ECO:0000313" key="8">
    <source>
        <dbReference type="EMBL" id="STS99904.1"/>
    </source>
</evidence>
<dbReference type="EMBL" id="KJ588779">
    <property type="protein sequence ID" value="AJM90269.1"/>
    <property type="molecule type" value="Genomic_DNA"/>
</dbReference>
<evidence type="ECO:0000313" key="1">
    <source>
        <dbReference type="EMBL" id="AJD77197.1"/>
    </source>
</evidence>
<dbReference type="EMBL" id="QOHW01000037">
    <property type="protein sequence ID" value="RBZ16874.1"/>
    <property type="molecule type" value="Genomic_DNA"/>
</dbReference>
<geneLocation type="plasmid" evidence="2">
    <name>pNDM-US-2</name>
</geneLocation>
<reference evidence="5 9" key="3">
    <citation type="submission" date="2017-03" db="EMBL/GenBank/DDBJ databases">
        <authorList>
            <person name="Fouts D."/>
            <person name="Stalin M.J."/>
            <person name="Chen L."/>
            <person name="Wright M."/>
            <person name="Sutton G."/>
            <person name="Nguyen K."/>
            <person name="Vanduin D."/>
            <person name="Rojas L."/>
            <person name="Hujer A."/>
            <person name="Hujer K."/>
            <person name="Bonomo R."/>
            <person name="Kreiswirth B."/>
            <person name="Adams M."/>
        </authorList>
    </citation>
    <scope>NUCLEOTIDE SEQUENCE [LARGE SCALE GENOMIC DNA]</scope>
    <source>
        <strain evidence="5 9">39383</strain>
    </source>
</reference>
<evidence type="ECO:0000313" key="2">
    <source>
        <dbReference type="EMBL" id="AJM90269.1"/>
    </source>
</evidence>
<reference evidence="6" key="8">
    <citation type="submission" date="2018-08" db="EMBL/GenBank/DDBJ databases">
        <title>Klebsiella pneumoniae genome sequencing and assembly.</title>
        <authorList>
            <person name="Martins R.C.R."/>
            <person name="Perdigao-Neto L.V."/>
            <person name="Costa S.F."/>
            <person name="Levin A.S.S."/>
        </authorList>
    </citation>
    <scope>NUCLEOTIDE SEQUENCE</scope>
    <source>
        <strain evidence="6">BC_5001</strain>
    </source>
</reference>
<evidence type="ECO:0000313" key="6">
    <source>
        <dbReference type="EMBL" id="RBZ16874.1"/>
    </source>
</evidence>
<dbReference type="Proteomes" id="UP000255518">
    <property type="component" value="Unassembled WGS sequence"/>
</dbReference>
<proteinExistence type="predicted"/>
<gene>
    <name evidence="5" type="ORF">B5L96_08195</name>
    <name evidence="3" type="ORF">CO702_28750</name>
    <name evidence="6" type="ORF">DM078_26495</name>
    <name evidence="4" type="ORF">FME62_22805</name>
    <name evidence="8" type="ORF">NCTC13443_00147</name>
    <name evidence="2" type="ORF">p2146_00046</name>
    <name evidence="7" type="ORF">PKLPN57_204</name>
</gene>
<reference evidence="6" key="7">
    <citation type="submission" date="2018-07" db="EMBL/GenBank/DDBJ databases">
        <authorList>
            <person name="Martins R.C."/>
            <person name="Perdigao-Neto L.V."/>
            <person name="Costa S.F."/>
            <person name="Levin A.S.S."/>
        </authorList>
    </citation>
    <scope>NUCLEOTIDE SEQUENCE</scope>
    <source>
        <strain evidence="6">BC_5001</strain>
    </source>
</reference>
<evidence type="ECO:0000313" key="7">
    <source>
        <dbReference type="EMBL" id="SMY31266.1"/>
    </source>
</evidence>
<geneLocation type="plasmid" evidence="1">
    <name>pTR2</name>
</geneLocation>
<dbReference type="Proteomes" id="UP000253559">
    <property type="component" value="Unassembled WGS sequence"/>
</dbReference>
<keyword evidence="1" id="KW-0614">Plasmid</keyword>
<evidence type="ECO:0000313" key="10">
    <source>
        <dbReference type="Proteomes" id="UP000255518"/>
    </source>
</evidence>
<evidence type="ECO:0000313" key="5">
    <source>
        <dbReference type="EMBL" id="OVF75032.1"/>
    </source>
</evidence>
<dbReference type="AlphaFoldDB" id="A0A0B4ZR15"/>
<reference evidence="3" key="5">
    <citation type="submission" date="2017-10" db="EMBL/GenBank/DDBJ databases">
        <title>FDA dAtabase for Regulatory Grade micrObial Sequences (FDA-ARGOS): Supporting development and validation of Infectious Disease Dx tests.</title>
        <authorList>
            <person name="Croxen M."/>
            <person name="Tallon L.J."/>
            <person name="Sadzewicz L."/>
            <person name="Ott S."/>
            <person name="Zhao X."/>
            <person name="Nagaraj S."/>
            <person name="Vavikolanu K."/>
            <person name="Aluvathingal J."/>
            <person name="Nadendla S."/>
            <person name="Geyer C."/>
            <person name="Sichtig H."/>
        </authorList>
    </citation>
    <scope>NUCLEOTIDE SEQUENCE</scope>
    <source>
        <strain evidence="3">FDAARGOS_445</strain>
        <plasmid evidence="3">unnamed</plasmid>
    </source>
</reference>
<dbReference type="EMBL" id="LT882698">
    <property type="protein sequence ID" value="SMY31266.1"/>
    <property type="molecule type" value="Genomic_DNA"/>
</dbReference>
<dbReference type="PATRIC" id="fig|573.1640.peg.3279"/>
<evidence type="ECO:0000313" key="9">
    <source>
        <dbReference type="Proteomes" id="UP000196447"/>
    </source>
</evidence>
<dbReference type="EMBL" id="CP024581">
    <property type="protein sequence ID" value="ATS94338.1"/>
    <property type="molecule type" value="Genomic_DNA"/>
</dbReference>
<reference evidence="1" key="1">
    <citation type="submission" date="2014-01" db="EMBL/GenBank/DDBJ databases">
        <title>NDM-1-encoding plasmids from carbapenem resistant Klebsiella pneumoniae in Taiwan.</title>
        <authorList>
            <person name="Chen Y.-T."/>
            <person name="Lin A.-C."/>
            <person name="Siu K."/>
        </authorList>
    </citation>
    <scope>NUCLEOTIDE SEQUENCE</scope>
    <source>
        <strain evidence="1">7433</strain>
        <plasmid evidence="1">pTR2</plasmid>
    </source>
</reference>
<organism evidence="1">
    <name type="scientific">Klebsiella pneumoniae</name>
    <dbReference type="NCBI Taxonomy" id="573"/>
    <lineage>
        <taxon>Bacteria</taxon>
        <taxon>Pseudomonadati</taxon>
        <taxon>Pseudomonadota</taxon>
        <taxon>Gammaproteobacteria</taxon>
        <taxon>Enterobacterales</taxon>
        <taxon>Enterobacteriaceae</taxon>
        <taxon>Klebsiella/Raoultella group</taxon>
        <taxon>Klebsiella</taxon>
        <taxon>Klebsiella pneumoniae complex</taxon>
    </lineage>
</organism>
<dbReference type="Proteomes" id="UP000468995">
    <property type="component" value="Unassembled WGS sequence"/>
</dbReference>
<dbReference type="EMBL" id="NDBK01000038">
    <property type="protein sequence ID" value="OVF75032.1"/>
    <property type="molecule type" value="Genomic_DNA"/>
</dbReference>
<evidence type="ECO:0000313" key="4">
    <source>
        <dbReference type="EMBL" id="MSS33601.1"/>
    </source>
</evidence>
<accession>A0A0B4ZR15</accession>
<evidence type="ECO:0000313" key="11">
    <source>
        <dbReference type="Proteomes" id="UP000468995"/>
    </source>
</evidence>
<reference evidence="4 11" key="9">
    <citation type="submission" date="2019-07" db="EMBL/GenBank/DDBJ databases">
        <title>Genome sequence of OXA-232-producing Klebsiella pneumoniae ST23 from septicemic neonate.</title>
        <authorList>
            <person name="Mukherjee S."/>
            <person name="Naha S."/>
            <person name="Bhadury P."/>
            <person name="Basu S."/>
        </authorList>
    </citation>
    <scope>NUCLEOTIDE SEQUENCE [LARGE SCALE GENOMIC DNA]</scope>
    <source>
        <strain evidence="4 11">EN5275</strain>
    </source>
</reference>
<name>A0A0B4ZR15_KLEPN</name>